<dbReference type="Proteomes" id="UP000541558">
    <property type="component" value="Unassembled WGS sequence"/>
</dbReference>
<sequence>MKWTAPPERREIVLVLFSISAYLLAYNVETSLNYVGIDPIAAQGALFRQIGIKTKILGRDGRKPAGWRDKLESVIFGTWAWDEGHIAGDGLERSQPFKGRGQHGAQWTERKVARELDVPRFGEDTVNDSHQWWKDDIPMSKVVKHVPGYTILENVVLHNGTVYIVSDEQNSIPPIKSIVETTAESVGDWKVIGKKDASSKLGKYGGLIKGVSWMSVNPPSNTTLIELWRMYSSLDPHIDAQGHTTLPLPRRLILPQITVFTDADPLSEAPKEEHMKPRHRTDTGLNLLLLKAAFPQMDVQYKQDWEDYHRMDVPFVIERLVVSDTAAAARSVNEGQPSNSPPFGLDVSSHWWEPVRRTLVAYFDRLDEEAKAAQEGEYSFWSFKSKAKKIITYIDNHSDATKTGKSALIPGDYEYFSRSLKKLGRDNGYEVHIISTDSTERSWDSKMDLIVRSTVVVGVHGNHLFDAVWMRPSPQTTFMEFFPENAFSRDREVLIRSLGINYIAWWTNQRFSTEALPETTKESNDPVHINTDNIIKEIQTVLSAKP</sequence>
<protein>
    <submittedName>
        <fullName evidence="1">Uncharacterized protein</fullName>
    </submittedName>
</protein>
<name>A0A8H5BVJ0_9AGAR</name>
<organism evidence="1 2">
    <name type="scientific">Ephemerocybe angulata</name>
    <dbReference type="NCBI Taxonomy" id="980116"/>
    <lineage>
        <taxon>Eukaryota</taxon>
        <taxon>Fungi</taxon>
        <taxon>Dikarya</taxon>
        <taxon>Basidiomycota</taxon>
        <taxon>Agaricomycotina</taxon>
        <taxon>Agaricomycetes</taxon>
        <taxon>Agaricomycetidae</taxon>
        <taxon>Agaricales</taxon>
        <taxon>Agaricineae</taxon>
        <taxon>Psathyrellaceae</taxon>
        <taxon>Ephemerocybe</taxon>
    </lineage>
</organism>
<evidence type="ECO:0000313" key="2">
    <source>
        <dbReference type="Proteomes" id="UP000541558"/>
    </source>
</evidence>
<evidence type="ECO:0000313" key="1">
    <source>
        <dbReference type="EMBL" id="KAF5330006.1"/>
    </source>
</evidence>
<reference evidence="1 2" key="1">
    <citation type="journal article" date="2020" name="ISME J.">
        <title>Uncovering the hidden diversity of litter-decomposition mechanisms in mushroom-forming fungi.</title>
        <authorList>
            <person name="Floudas D."/>
            <person name="Bentzer J."/>
            <person name="Ahren D."/>
            <person name="Johansson T."/>
            <person name="Persson P."/>
            <person name="Tunlid A."/>
        </authorList>
    </citation>
    <scope>NUCLEOTIDE SEQUENCE [LARGE SCALE GENOMIC DNA]</scope>
    <source>
        <strain evidence="1 2">CBS 175.51</strain>
    </source>
</reference>
<comment type="caution">
    <text evidence="1">The sequence shown here is derived from an EMBL/GenBank/DDBJ whole genome shotgun (WGS) entry which is preliminary data.</text>
</comment>
<proteinExistence type="predicted"/>
<accession>A0A8H5BVJ0</accession>
<dbReference type="AlphaFoldDB" id="A0A8H5BVJ0"/>
<gene>
    <name evidence="1" type="ORF">D9611_010511</name>
</gene>
<dbReference type="OrthoDB" id="529273at2759"/>
<dbReference type="EMBL" id="JAACJK010000117">
    <property type="protein sequence ID" value="KAF5330006.1"/>
    <property type="molecule type" value="Genomic_DNA"/>
</dbReference>
<keyword evidence="2" id="KW-1185">Reference proteome</keyword>